<comment type="caution">
    <text evidence="2">The sequence shown here is derived from an EMBL/GenBank/DDBJ whole genome shotgun (WGS) entry which is preliminary data.</text>
</comment>
<dbReference type="AlphaFoldDB" id="A0A9Q3C5Z6"/>
<proteinExistence type="predicted"/>
<sequence length="107" mass="12643">MITLFYLQTELTIPQEALVDISKAIHKAHTNGLQHKEEQNLEDLWKSCMNSYLTVRKFPRHPNTCELLNGWCQFMEKKNMMLLREEWRKNNPPPPKRVPKPAETVPT</sequence>
<keyword evidence="3" id="KW-1185">Reference proteome</keyword>
<evidence type="ECO:0000313" key="2">
    <source>
        <dbReference type="EMBL" id="MBW0476882.1"/>
    </source>
</evidence>
<gene>
    <name evidence="2" type="ORF">O181_016597</name>
</gene>
<dbReference type="EMBL" id="AVOT02004620">
    <property type="protein sequence ID" value="MBW0476882.1"/>
    <property type="molecule type" value="Genomic_DNA"/>
</dbReference>
<accession>A0A9Q3C5Z6</accession>
<organism evidence="2 3">
    <name type="scientific">Austropuccinia psidii MF-1</name>
    <dbReference type="NCBI Taxonomy" id="1389203"/>
    <lineage>
        <taxon>Eukaryota</taxon>
        <taxon>Fungi</taxon>
        <taxon>Dikarya</taxon>
        <taxon>Basidiomycota</taxon>
        <taxon>Pucciniomycotina</taxon>
        <taxon>Pucciniomycetes</taxon>
        <taxon>Pucciniales</taxon>
        <taxon>Sphaerophragmiaceae</taxon>
        <taxon>Austropuccinia</taxon>
    </lineage>
</organism>
<protein>
    <submittedName>
        <fullName evidence="2">Uncharacterized protein</fullName>
    </submittedName>
</protein>
<evidence type="ECO:0000313" key="3">
    <source>
        <dbReference type="Proteomes" id="UP000765509"/>
    </source>
</evidence>
<dbReference type="OrthoDB" id="2513944at2759"/>
<feature type="region of interest" description="Disordered" evidence="1">
    <location>
        <begin position="86"/>
        <end position="107"/>
    </location>
</feature>
<evidence type="ECO:0000256" key="1">
    <source>
        <dbReference type="SAM" id="MobiDB-lite"/>
    </source>
</evidence>
<dbReference type="Proteomes" id="UP000765509">
    <property type="component" value="Unassembled WGS sequence"/>
</dbReference>
<name>A0A9Q3C5Z6_9BASI</name>
<reference evidence="2" key="1">
    <citation type="submission" date="2021-03" db="EMBL/GenBank/DDBJ databases">
        <title>Draft genome sequence of rust myrtle Austropuccinia psidii MF-1, a brazilian biotype.</title>
        <authorList>
            <person name="Quecine M.C."/>
            <person name="Pachon D.M.R."/>
            <person name="Bonatelli M.L."/>
            <person name="Correr F.H."/>
            <person name="Franceschini L.M."/>
            <person name="Leite T.F."/>
            <person name="Margarido G.R.A."/>
            <person name="Almeida C.A."/>
            <person name="Ferrarezi J.A."/>
            <person name="Labate C.A."/>
        </authorList>
    </citation>
    <scope>NUCLEOTIDE SEQUENCE</scope>
    <source>
        <strain evidence="2">MF-1</strain>
    </source>
</reference>